<evidence type="ECO:0000256" key="1">
    <source>
        <dbReference type="SAM" id="MobiDB-lite"/>
    </source>
</evidence>
<organism evidence="2 3">
    <name type="scientific">Favolaschia claudopus</name>
    <dbReference type="NCBI Taxonomy" id="2862362"/>
    <lineage>
        <taxon>Eukaryota</taxon>
        <taxon>Fungi</taxon>
        <taxon>Dikarya</taxon>
        <taxon>Basidiomycota</taxon>
        <taxon>Agaricomycotina</taxon>
        <taxon>Agaricomycetes</taxon>
        <taxon>Agaricomycetidae</taxon>
        <taxon>Agaricales</taxon>
        <taxon>Marasmiineae</taxon>
        <taxon>Mycenaceae</taxon>
        <taxon>Favolaschia</taxon>
    </lineage>
</organism>
<dbReference type="EMBL" id="JAWWNJ010000239">
    <property type="protein sequence ID" value="KAK6968942.1"/>
    <property type="molecule type" value="Genomic_DNA"/>
</dbReference>
<gene>
    <name evidence="2" type="ORF">R3P38DRAFT_3244436</name>
</gene>
<evidence type="ECO:0000313" key="2">
    <source>
        <dbReference type="EMBL" id="KAK6968942.1"/>
    </source>
</evidence>
<name>A0AAV9Z206_9AGAR</name>
<feature type="region of interest" description="Disordered" evidence="1">
    <location>
        <begin position="76"/>
        <end position="99"/>
    </location>
</feature>
<evidence type="ECO:0000313" key="3">
    <source>
        <dbReference type="Proteomes" id="UP001362999"/>
    </source>
</evidence>
<proteinExistence type="predicted"/>
<dbReference type="AlphaFoldDB" id="A0AAV9Z206"/>
<keyword evidence="3" id="KW-1185">Reference proteome</keyword>
<sequence>MAMSPRFPTFAMTDVMDNISDYAADSSGLLDDNALEYSDIIKDLPSDVSLPFPFTSAQPHPDDSDISLHLKTRYPLRTSAPSSPADHPPSSPSSAESAFPHPSLLHSFEVILNSWRNNSRTDCIPCWSLVQSKSCAEWL</sequence>
<dbReference type="Proteomes" id="UP001362999">
    <property type="component" value="Unassembled WGS sequence"/>
</dbReference>
<reference evidence="2 3" key="1">
    <citation type="journal article" date="2024" name="J Genomics">
        <title>Draft genome sequencing and assembly of Favolaschia claudopus CIRM-BRFM 2984 isolated from oak limbs.</title>
        <authorList>
            <person name="Navarro D."/>
            <person name="Drula E."/>
            <person name="Chaduli D."/>
            <person name="Cazenave R."/>
            <person name="Ahrendt S."/>
            <person name="Wang J."/>
            <person name="Lipzen A."/>
            <person name="Daum C."/>
            <person name="Barry K."/>
            <person name="Grigoriev I.V."/>
            <person name="Favel A."/>
            <person name="Rosso M.N."/>
            <person name="Martin F."/>
        </authorList>
    </citation>
    <scope>NUCLEOTIDE SEQUENCE [LARGE SCALE GENOMIC DNA]</scope>
    <source>
        <strain evidence="2 3">CIRM-BRFM 2984</strain>
    </source>
</reference>
<accession>A0AAV9Z206</accession>
<protein>
    <submittedName>
        <fullName evidence="2">Uncharacterized protein</fullName>
    </submittedName>
</protein>
<comment type="caution">
    <text evidence="2">The sequence shown here is derived from an EMBL/GenBank/DDBJ whole genome shotgun (WGS) entry which is preliminary data.</text>
</comment>